<reference evidence="2" key="1">
    <citation type="submission" date="2020-07" db="EMBL/GenBank/DDBJ databases">
        <title>Huge and variable diversity of episymbiotic CPR bacteria and DPANN archaea in groundwater ecosystems.</title>
        <authorList>
            <person name="He C.Y."/>
            <person name="Keren R."/>
            <person name="Whittaker M."/>
            <person name="Farag I.F."/>
            <person name="Doudna J."/>
            <person name="Cate J.H.D."/>
            <person name="Banfield J.F."/>
        </authorList>
    </citation>
    <scope>NUCLEOTIDE SEQUENCE</scope>
    <source>
        <strain evidence="2">NC_groundwater_418_Ag_B-0.1um_45_10</strain>
    </source>
</reference>
<organism evidence="2 3">
    <name type="scientific">Candidatus Sungiibacteriota bacterium</name>
    <dbReference type="NCBI Taxonomy" id="2750080"/>
    <lineage>
        <taxon>Bacteria</taxon>
        <taxon>Candidatus Sungiibacteriota</taxon>
    </lineage>
</organism>
<proteinExistence type="predicted"/>
<dbReference type="InterPro" id="IPR043734">
    <property type="entry name" value="DUF5678"/>
</dbReference>
<gene>
    <name evidence="2" type="ORF">HYV66_02170</name>
</gene>
<evidence type="ECO:0000313" key="3">
    <source>
        <dbReference type="Proteomes" id="UP000709672"/>
    </source>
</evidence>
<dbReference type="AlphaFoldDB" id="A0A931YDT7"/>
<comment type="caution">
    <text evidence="2">The sequence shown here is derived from an EMBL/GenBank/DDBJ whole genome shotgun (WGS) entry which is preliminary data.</text>
</comment>
<accession>A0A931YDT7</accession>
<evidence type="ECO:0000259" key="1">
    <source>
        <dbReference type="Pfam" id="PF18929"/>
    </source>
</evidence>
<protein>
    <recommendedName>
        <fullName evidence="1">DUF5678 domain-containing protein</fullName>
    </recommendedName>
</protein>
<dbReference type="Pfam" id="PF18929">
    <property type="entry name" value="DUF5678"/>
    <property type="match status" value="1"/>
</dbReference>
<dbReference type="EMBL" id="JACPHQ010000026">
    <property type="protein sequence ID" value="MBI2466016.1"/>
    <property type="molecule type" value="Genomic_DNA"/>
</dbReference>
<name>A0A931YDT7_9BACT</name>
<sequence>MAIDWTKICKKYKGLWVGLKSDKKTVVASGRTVMEVMEKSQKKGYKYPLLFRVPTKILPYVGRF</sequence>
<dbReference type="Proteomes" id="UP000709672">
    <property type="component" value="Unassembled WGS sequence"/>
</dbReference>
<feature type="domain" description="DUF5678" evidence="1">
    <location>
        <begin position="8"/>
        <end position="56"/>
    </location>
</feature>
<evidence type="ECO:0000313" key="2">
    <source>
        <dbReference type="EMBL" id="MBI2466016.1"/>
    </source>
</evidence>